<dbReference type="EMBL" id="CP102381">
    <property type="protein sequence ID" value="WEJ63078.1"/>
    <property type="molecule type" value="Genomic_DNA"/>
</dbReference>
<feature type="transmembrane region" description="Helical" evidence="2">
    <location>
        <begin position="36"/>
        <end position="59"/>
    </location>
</feature>
<dbReference type="PROSITE" id="PS51123">
    <property type="entry name" value="OMPA_2"/>
    <property type="match status" value="1"/>
</dbReference>
<dbReference type="SUPFAM" id="SSF103088">
    <property type="entry name" value="OmpA-like"/>
    <property type="match status" value="1"/>
</dbReference>
<dbReference type="RefSeq" id="WP_275595331.1">
    <property type="nucleotide sequence ID" value="NZ_CP102381.1"/>
</dbReference>
<accession>A0ABY8CG03</accession>
<name>A0ABY8CG03_9GAMM</name>
<keyword evidence="5" id="KW-1185">Reference proteome</keyword>
<sequence length="264" mass="30032">MSLLLLSHLQKNKKNNVPGLVDPHSNEAQQVKRNRLWLLTYISLFTSLLAFFILMITLVELEGSTPKRNYQKLVGKIYKEVTYQSTLQGIDWLQIENTLTKGVRLSIPPDLVANSSLFSSASAQINPRYLPYLQSIVDVLTALNFQDFNTRHAKLIDGIESAGYKVDFMIRVEGHTDSLVMAPTARFRDNVELSTFRAYAMMEWLRIHTGLAKNKFAISGYGSFHPLTVNSEQAENRRIEIYLVPLVRVKTTGKIDLDNEELVL</sequence>
<evidence type="ECO:0000313" key="5">
    <source>
        <dbReference type="Proteomes" id="UP001222275"/>
    </source>
</evidence>
<reference evidence="4 5" key="1">
    <citation type="submission" date="2022-06" db="EMBL/GenBank/DDBJ databases">
        <title>Thiomicrohabdus sp. nov, an obligately chemolithoautotrophic, sulfur-oxidizing bacterium isolated from beach of Guanyin Mountain. Amoy.</title>
        <authorList>
            <person name="Zhu H."/>
        </authorList>
    </citation>
    <scope>NUCLEOTIDE SEQUENCE [LARGE SCALE GENOMIC DNA]</scope>
    <source>
        <strain evidence="4 5">XGS-01</strain>
    </source>
</reference>
<evidence type="ECO:0000256" key="2">
    <source>
        <dbReference type="SAM" id="Phobius"/>
    </source>
</evidence>
<protein>
    <submittedName>
        <fullName evidence="4">OmpA family protein</fullName>
    </submittedName>
</protein>
<dbReference type="Pfam" id="PF00691">
    <property type="entry name" value="OmpA"/>
    <property type="match status" value="1"/>
</dbReference>
<gene>
    <name evidence="4" type="ORF">NR989_02170</name>
</gene>
<dbReference type="Gene3D" id="3.30.1330.60">
    <property type="entry name" value="OmpA-like domain"/>
    <property type="match status" value="1"/>
</dbReference>
<keyword evidence="2" id="KW-0812">Transmembrane</keyword>
<evidence type="ECO:0000313" key="4">
    <source>
        <dbReference type="EMBL" id="WEJ63078.1"/>
    </source>
</evidence>
<proteinExistence type="predicted"/>
<dbReference type="CDD" id="cd07185">
    <property type="entry name" value="OmpA_C-like"/>
    <property type="match status" value="1"/>
</dbReference>
<organism evidence="4 5">
    <name type="scientific">Thiomicrorhabdus lithotrophica</name>
    <dbReference type="NCBI Taxonomy" id="2949997"/>
    <lineage>
        <taxon>Bacteria</taxon>
        <taxon>Pseudomonadati</taxon>
        <taxon>Pseudomonadota</taxon>
        <taxon>Gammaproteobacteria</taxon>
        <taxon>Thiotrichales</taxon>
        <taxon>Piscirickettsiaceae</taxon>
        <taxon>Thiomicrorhabdus</taxon>
    </lineage>
</organism>
<dbReference type="InterPro" id="IPR036737">
    <property type="entry name" value="OmpA-like_sf"/>
</dbReference>
<feature type="domain" description="OmpA-like" evidence="3">
    <location>
        <begin position="103"/>
        <end position="247"/>
    </location>
</feature>
<dbReference type="PANTHER" id="PTHR30329">
    <property type="entry name" value="STATOR ELEMENT OF FLAGELLAR MOTOR COMPLEX"/>
    <property type="match status" value="1"/>
</dbReference>
<keyword evidence="1 2" id="KW-0472">Membrane</keyword>
<dbReference type="Proteomes" id="UP001222275">
    <property type="component" value="Chromosome"/>
</dbReference>
<keyword evidence="2" id="KW-1133">Transmembrane helix</keyword>
<dbReference type="InterPro" id="IPR006665">
    <property type="entry name" value="OmpA-like"/>
</dbReference>
<dbReference type="InterPro" id="IPR050330">
    <property type="entry name" value="Bact_OuterMem_StrucFunc"/>
</dbReference>
<evidence type="ECO:0000256" key="1">
    <source>
        <dbReference type="PROSITE-ProRule" id="PRU00473"/>
    </source>
</evidence>
<dbReference type="PANTHER" id="PTHR30329:SF21">
    <property type="entry name" value="LIPOPROTEIN YIAD-RELATED"/>
    <property type="match status" value="1"/>
</dbReference>
<evidence type="ECO:0000259" key="3">
    <source>
        <dbReference type="PROSITE" id="PS51123"/>
    </source>
</evidence>